<evidence type="ECO:0000313" key="2">
    <source>
        <dbReference type="EMBL" id="TWW79619.1"/>
    </source>
</evidence>
<accession>A0A5C6PL23</accession>
<keyword evidence="3" id="KW-1185">Reference proteome</keyword>
<reference evidence="2 3" key="1">
    <citation type="submission" date="2019-04" db="EMBL/GenBank/DDBJ databases">
        <title>Chromosome genome assembly for Takifugu flavidus.</title>
        <authorList>
            <person name="Xiao S."/>
        </authorList>
    </citation>
    <scope>NUCLEOTIDE SEQUENCE [LARGE SCALE GENOMIC DNA]</scope>
    <source>
        <strain evidence="2">HTHZ2018</strain>
        <tissue evidence="2">Muscle</tissue>
    </source>
</reference>
<organism evidence="2 3">
    <name type="scientific">Takifugu flavidus</name>
    <name type="common">sansaifugu</name>
    <dbReference type="NCBI Taxonomy" id="433684"/>
    <lineage>
        <taxon>Eukaryota</taxon>
        <taxon>Metazoa</taxon>
        <taxon>Chordata</taxon>
        <taxon>Craniata</taxon>
        <taxon>Vertebrata</taxon>
        <taxon>Euteleostomi</taxon>
        <taxon>Actinopterygii</taxon>
        <taxon>Neopterygii</taxon>
        <taxon>Teleostei</taxon>
        <taxon>Neoteleostei</taxon>
        <taxon>Acanthomorphata</taxon>
        <taxon>Eupercaria</taxon>
        <taxon>Tetraodontiformes</taxon>
        <taxon>Tetradontoidea</taxon>
        <taxon>Tetraodontidae</taxon>
        <taxon>Takifugu</taxon>
    </lineage>
</organism>
<protein>
    <submittedName>
        <fullName evidence="2">Uncharacterized protein</fullName>
    </submittedName>
</protein>
<proteinExistence type="predicted"/>
<evidence type="ECO:0000256" key="1">
    <source>
        <dbReference type="SAM" id="MobiDB-lite"/>
    </source>
</evidence>
<dbReference type="EMBL" id="RHFK02000002">
    <property type="protein sequence ID" value="TWW79619.1"/>
    <property type="molecule type" value="Genomic_DNA"/>
</dbReference>
<evidence type="ECO:0000313" key="3">
    <source>
        <dbReference type="Proteomes" id="UP000324091"/>
    </source>
</evidence>
<feature type="compositionally biased region" description="Basic and acidic residues" evidence="1">
    <location>
        <begin position="20"/>
        <end position="31"/>
    </location>
</feature>
<dbReference type="Proteomes" id="UP000324091">
    <property type="component" value="Chromosome 10"/>
</dbReference>
<comment type="caution">
    <text evidence="2">The sequence shown here is derived from an EMBL/GenBank/DDBJ whole genome shotgun (WGS) entry which is preliminary data.</text>
</comment>
<dbReference type="AlphaFoldDB" id="A0A5C6PL23"/>
<feature type="compositionally biased region" description="Basic and acidic residues" evidence="1">
    <location>
        <begin position="55"/>
        <end position="71"/>
    </location>
</feature>
<sequence length="71" mass="8178">MPARMCQMCRQAAVLKDLKERDSAGREERSNWRSARGKHANSKNILPSRALSRSTELKPKSRKQDPRRDGE</sequence>
<feature type="region of interest" description="Disordered" evidence="1">
    <location>
        <begin position="20"/>
        <end position="71"/>
    </location>
</feature>
<gene>
    <name evidence="2" type="ORF">D4764_10G0006490</name>
</gene>
<name>A0A5C6PL23_9TELE</name>